<feature type="transmembrane region" description="Helical" evidence="1">
    <location>
        <begin position="46"/>
        <end position="69"/>
    </location>
</feature>
<feature type="transmembrane region" description="Helical" evidence="1">
    <location>
        <begin position="152"/>
        <end position="181"/>
    </location>
</feature>
<keyword evidence="1" id="KW-0472">Membrane</keyword>
<protein>
    <recommendedName>
        <fullName evidence="2">DUF4126 domain-containing protein</fullName>
    </recommendedName>
</protein>
<sequence>MTTEMILSICLGIGLAASSGFRVFVPLFGMSLASYFGILPLGESWLWLGSTTALVILAVASIVESVSYLVPFVDNLLDTIAVPLAGMAGTIAMAGSLTDMSPAMTWALAIVAGGGAAATIKTTTAGARAVSTATTAGVANPVIGLAETGTAIGLSALAIFAPVLAGVVAVVGIVVFIWLVVKLKNRHKVSESVH</sequence>
<feature type="domain" description="DUF4126" evidence="2">
    <location>
        <begin position="9"/>
        <end position="181"/>
    </location>
</feature>
<organism evidence="3 4">
    <name type="scientific">Moraxella lacunata</name>
    <dbReference type="NCBI Taxonomy" id="477"/>
    <lineage>
        <taxon>Bacteria</taxon>
        <taxon>Pseudomonadati</taxon>
        <taxon>Pseudomonadota</taxon>
        <taxon>Gammaproteobacteria</taxon>
        <taxon>Moraxellales</taxon>
        <taxon>Moraxellaceae</taxon>
        <taxon>Moraxella</taxon>
    </lineage>
</organism>
<keyword evidence="1" id="KW-1133">Transmembrane helix</keyword>
<reference evidence="4" key="1">
    <citation type="submission" date="2017-03" db="EMBL/GenBank/DDBJ databases">
        <title>Draft genome sequence of Moraxella equi CCUG 4950T type strain.</title>
        <authorList>
            <person name="Salva-Serra F."/>
            <person name="Engstrom-Jakobsson H."/>
            <person name="Thorell K."/>
            <person name="Jaen-Luchoro D."/>
            <person name="Gonzales-Siles L."/>
            <person name="Karlsson R."/>
            <person name="Yazdan S."/>
            <person name="Boulund F."/>
            <person name="Johnning A."/>
            <person name="Engstrand L."/>
            <person name="Kristiansson E."/>
            <person name="Moore E."/>
        </authorList>
    </citation>
    <scope>NUCLEOTIDE SEQUENCE [LARGE SCALE GENOMIC DNA]</scope>
    <source>
        <strain evidence="4">CCUG 4441</strain>
    </source>
</reference>
<comment type="caution">
    <text evidence="3">The sequence shown here is derived from an EMBL/GenBank/DDBJ whole genome shotgun (WGS) entry which is preliminary data.</text>
</comment>
<dbReference type="Pfam" id="PF13548">
    <property type="entry name" value="DUF4126"/>
    <property type="match status" value="1"/>
</dbReference>
<evidence type="ECO:0000259" key="2">
    <source>
        <dbReference type="Pfam" id="PF13548"/>
    </source>
</evidence>
<evidence type="ECO:0000256" key="1">
    <source>
        <dbReference type="SAM" id="Phobius"/>
    </source>
</evidence>
<dbReference type="EMBL" id="MXAN01000095">
    <property type="protein sequence ID" value="OPH34021.1"/>
    <property type="molecule type" value="Genomic_DNA"/>
</dbReference>
<feature type="transmembrane region" description="Helical" evidence="1">
    <location>
        <begin position="76"/>
        <end position="97"/>
    </location>
</feature>
<proteinExistence type="predicted"/>
<feature type="transmembrane region" description="Helical" evidence="1">
    <location>
        <begin position="103"/>
        <end position="120"/>
    </location>
</feature>
<dbReference type="Proteomes" id="UP000191025">
    <property type="component" value="Unassembled WGS sequence"/>
</dbReference>
<gene>
    <name evidence="3" type="ORF">B5J94_12045</name>
</gene>
<accession>A0A1V4GNV8</accession>
<dbReference type="InterPro" id="IPR025196">
    <property type="entry name" value="DUF4126"/>
</dbReference>
<evidence type="ECO:0000313" key="3">
    <source>
        <dbReference type="EMBL" id="OPH34021.1"/>
    </source>
</evidence>
<evidence type="ECO:0000313" key="4">
    <source>
        <dbReference type="Proteomes" id="UP000191025"/>
    </source>
</evidence>
<dbReference type="RefSeq" id="WP_062500214.1">
    <property type="nucleotide sequence ID" value="NZ_MXAN01000095.1"/>
</dbReference>
<name>A0A1V4GNV8_MORLA</name>
<feature type="transmembrane region" description="Helical" evidence="1">
    <location>
        <begin position="127"/>
        <end position="146"/>
    </location>
</feature>
<dbReference type="AlphaFoldDB" id="A0A1V4GNV8"/>
<keyword evidence="1" id="KW-0812">Transmembrane</keyword>